<evidence type="ECO:0000256" key="1">
    <source>
        <dbReference type="SAM" id="MobiDB-lite"/>
    </source>
</evidence>
<organism evidence="3 4">
    <name type="scientific">Gemmata obscuriglobus</name>
    <dbReference type="NCBI Taxonomy" id="114"/>
    <lineage>
        <taxon>Bacteria</taxon>
        <taxon>Pseudomonadati</taxon>
        <taxon>Planctomycetota</taxon>
        <taxon>Planctomycetia</taxon>
        <taxon>Gemmatales</taxon>
        <taxon>Gemmataceae</taxon>
        <taxon>Gemmata</taxon>
    </lineage>
</organism>
<keyword evidence="3" id="KW-0449">Lipoprotein</keyword>
<evidence type="ECO:0000313" key="4">
    <source>
        <dbReference type="Proteomes" id="UP000245802"/>
    </source>
</evidence>
<protein>
    <submittedName>
        <fullName evidence="3">YceK/YidQ family lipoprotein</fullName>
    </submittedName>
</protein>
<dbReference type="EMBL" id="CP025958">
    <property type="protein sequence ID" value="AWM35789.1"/>
    <property type="molecule type" value="Genomic_DNA"/>
</dbReference>
<feature type="chain" id="PRO_5016391527" evidence="2">
    <location>
        <begin position="19"/>
        <end position="120"/>
    </location>
</feature>
<dbReference type="InterPro" id="IPR010780">
    <property type="entry name" value="DUF1375"/>
</dbReference>
<dbReference type="Proteomes" id="UP000245802">
    <property type="component" value="Chromosome"/>
</dbReference>
<feature type="region of interest" description="Disordered" evidence="1">
    <location>
        <begin position="100"/>
        <end position="120"/>
    </location>
</feature>
<gene>
    <name evidence="3" type="ORF">C1280_01275</name>
</gene>
<evidence type="ECO:0000313" key="3">
    <source>
        <dbReference type="EMBL" id="AWM35789.1"/>
    </source>
</evidence>
<keyword evidence="4" id="KW-1185">Reference proteome</keyword>
<proteinExistence type="predicted"/>
<reference evidence="3 4" key="1">
    <citation type="submission" date="2018-01" db="EMBL/GenBank/DDBJ databases">
        <title>G. obscuriglobus.</title>
        <authorList>
            <person name="Franke J."/>
            <person name="Blomberg W."/>
            <person name="Selmecki A."/>
        </authorList>
    </citation>
    <scope>NUCLEOTIDE SEQUENCE [LARGE SCALE GENOMIC DNA]</scope>
    <source>
        <strain evidence="3 4">DSM 5831</strain>
    </source>
</reference>
<evidence type="ECO:0000256" key="2">
    <source>
        <dbReference type="SAM" id="SignalP"/>
    </source>
</evidence>
<keyword evidence="2" id="KW-0732">Signal</keyword>
<dbReference type="Pfam" id="PF07119">
    <property type="entry name" value="DUF1375"/>
    <property type="match status" value="1"/>
</dbReference>
<feature type="signal peptide" evidence="2">
    <location>
        <begin position="1"/>
        <end position="18"/>
    </location>
</feature>
<accession>A0A2Z3GNI0</accession>
<sequence length="120" mass="12970">MMRRFVAVLLMLPLLTLASGCGTFCNTVWWIPSEGGQRVYGGVRAEAGEVKRLAVSPSPHETAWDRFRVASLLVLDLPLSAVGDTLTLPYVLWLGRSASIRPAPDQPTPPDKSPVPASSK</sequence>
<feature type="compositionally biased region" description="Pro residues" evidence="1">
    <location>
        <begin position="104"/>
        <end position="113"/>
    </location>
</feature>
<dbReference type="KEGG" id="gog:C1280_01275"/>
<dbReference type="PROSITE" id="PS51257">
    <property type="entry name" value="PROKAR_LIPOPROTEIN"/>
    <property type="match status" value="1"/>
</dbReference>
<dbReference type="AlphaFoldDB" id="A0A2Z3GNI0"/>
<dbReference type="RefSeq" id="WP_010036894.1">
    <property type="nucleotide sequence ID" value="NZ_CP042911.1"/>
</dbReference>
<dbReference type="OrthoDB" id="8547342at2"/>
<name>A0A2Z3GNI0_9BACT</name>